<accession>A0A1G9ZZM1</accession>
<dbReference type="AlphaFoldDB" id="A0A1G9ZZM1"/>
<dbReference type="OrthoDB" id="9770424at2"/>
<dbReference type="Proteomes" id="UP000187651">
    <property type="component" value="Unassembled WGS sequence"/>
</dbReference>
<dbReference type="PIRSF" id="PIRSF005622">
    <property type="entry name" value="Hydrgn_mat_hypD"/>
    <property type="match status" value="1"/>
</dbReference>
<evidence type="ECO:0000256" key="2">
    <source>
        <dbReference type="ARBA" id="ARBA00022723"/>
    </source>
</evidence>
<dbReference type="PANTHER" id="PTHR30149">
    <property type="entry name" value="HYDROGENASE PROTEIN ASSEMBLY PROTEIN HYPD"/>
    <property type="match status" value="1"/>
</dbReference>
<dbReference type="InterPro" id="IPR002780">
    <property type="entry name" value="Hyd_form_HypD"/>
</dbReference>
<dbReference type="Gene3D" id="3.40.50.11750">
    <property type="entry name" value="HypD, alpha/beta domain 1"/>
    <property type="match status" value="2"/>
</dbReference>
<dbReference type="Gene3D" id="6.10.20.100">
    <property type="match status" value="1"/>
</dbReference>
<dbReference type="NCBIfam" id="TIGR00075">
    <property type="entry name" value="hypD"/>
    <property type="match status" value="1"/>
</dbReference>
<dbReference type="RefSeq" id="WP_074522233.1">
    <property type="nucleotide sequence ID" value="NZ_FNHZ01000010.1"/>
</dbReference>
<dbReference type="InterPro" id="IPR042244">
    <property type="entry name" value="HypD_2_sf"/>
</dbReference>
<dbReference type="EMBL" id="FNHZ01000010">
    <property type="protein sequence ID" value="SDN26341.1"/>
    <property type="molecule type" value="Genomic_DNA"/>
</dbReference>
<name>A0A1G9ZZM1_9FIRM</name>
<evidence type="ECO:0000313" key="5">
    <source>
        <dbReference type="Proteomes" id="UP000187651"/>
    </source>
</evidence>
<dbReference type="GO" id="GO:0005506">
    <property type="term" value="F:iron ion binding"/>
    <property type="evidence" value="ECO:0007669"/>
    <property type="project" value="TreeGrafter"/>
</dbReference>
<keyword evidence="2" id="KW-0479">Metal-binding</keyword>
<dbReference type="GO" id="GO:0051604">
    <property type="term" value="P:protein maturation"/>
    <property type="evidence" value="ECO:0007669"/>
    <property type="project" value="TreeGrafter"/>
</dbReference>
<gene>
    <name evidence="4" type="ORF">SAMN05216544_2275</name>
</gene>
<dbReference type="GO" id="GO:0070025">
    <property type="term" value="F:carbon monoxide binding"/>
    <property type="evidence" value="ECO:0007669"/>
    <property type="project" value="TreeGrafter"/>
</dbReference>
<protein>
    <submittedName>
        <fullName evidence="4">Hydrogenase expression/formation protein HypD</fullName>
    </submittedName>
</protein>
<dbReference type="InterPro" id="IPR042243">
    <property type="entry name" value="HypD_1"/>
</dbReference>
<dbReference type="PANTHER" id="PTHR30149:SF0">
    <property type="entry name" value="HYDROGENASE MATURATION FACTOR HYPD"/>
    <property type="match status" value="1"/>
</dbReference>
<keyword evidence="5" id="KW-1185">Reference proteome</keyword>
<dbReference type="GO" id="GO:0051539">
    <property type="term" value="F:4 iron, 4 sulfur cluster binding"/>
    <property type="evidence" value="ECO:0007669"/>
    <property type="project" value="TreeGrafter"/>
</dbReference>
<comment type="similarity">
    <text evidence="1">Belongs to the HypD family.</text>
</comment>
<dbReference type="Pfam" id="PF01924">
    <property type="entry name" value="HypD"/>
    <property type="match status" value="1"/>
</dbReference>
<proteinExistence type="inferred from homology"/>
<sequence length="356" mass="39307">MAEIDVKKYVEFLQKYDGEELRLMEVCGSHTAAISKSGIKKIISPKIKLISGPGCPVCVSPSAFVDKLIELGREGAHIVCFGDMMRIPGKESSLNEEKGKGLKVDYVYSPMDILPMAKENPEINYIFACVGFETTIPVYTLLLDAIIKNDIKNVKFLTALKTMPEAIDFLCANDAKIDGFIAPGHVSVITGSVAFSKVSKKYQIPMAVTGFSPKELVVGIYALTKTCINKEQLLAENKSLVGNYYRSVVKDEGNEKAQENINKYFRKGDAIWRGMGNIKDSGLYLRDEYLKYDAGSFDLVDDYKINKACRCSEVLMGKISSKECPLFKKLCSPLTPQGACMVSSEGSCYQSFKNGD</sequence>
<keyword evidence="3" id="KW-0408">Iron</keyword>
<evidence type="ECO:0000256" key="3">
    <source>
        <dbReference type="ARBA" id="ARBA00023004"/>
    </source>
</evidence>
<reference evidence="5" key="1">
    <citation type="submission" date="2016-10" db="EMBL/GenBank/DDBJ databases">
        <authorList>
            <person name="Varghese N."/>
            <person name="Submissions S."/>
        </authorList>
    </citation>
    <scope>NUCLEOTIDE SEQUENCE [LARGE SCALE GENOMIC DNA]</scope>
    <source>
        <strain evidence="5">M83</strain>
    </source>
</reference>
<organism evidence="4 5">
    <name type="scientific">Lachnospira pectinoschiza</name>
    <dbReference type="NCBI Taxonomy" id="28052"/>
    <lineage>
        <taxon>Bacteria</taxon>
        <taxon>Bacillati</taxon>
        <taxon>Bacillota</taxon>
        <taxon>Clostridia</taxon>
        <taxon>Lachnospirales</taxon>
        <taxon>Lachnospiraceae</taxon>
        <taxon>Lachnospira</taxon>
    </lineage>
</organism>
<evidence type="ECO:0000256" key="1">
    <source>
        <dbReference type="ARBA" id="ARBA00007888"/>
    </source>
</evidence>
<evidence type="ECO:0000313" key="4">
    <source>
        <dbReference type="EMBL" id="SDN26341.1"/>
    </source>
</evidence>